<accession>A0A2S9ILF5</accession>
<evidence type="ECO:0000313" key="1">
    <source>
        <dbReference type="EMBL" id="PRD41363.1"/>
    </source>
</evidence>
<keyword evidence="2" id="KW-1185">Reference proteome</keyword>
<dbReference type="RefSeq" id="WP_105744366.1">
    <property type="nucleotide sequence ID" value="NZ_PVBR01000021.1"/>
</dbReference>
<evidence type="ECO:0000313" key="2">
    <source>
        <dbReference type="Proteomes" id="UP000239434"/>
    </source>
</evidence>
<dbReference type="EMBL" id="PVBR01000021">
    <property type="protein sequence ID" value="PRD41363.1"/>
    <property type="molecule type" value="Genomic_DNA"/>
</dbReference>
<gene>
    <name evidence="1" type="ORF">C5748_22000</name>
</gene>
<name>A0A2S9ILF5_9HYPH</name>
<proteinExistence type="predicted"/>
<organism evidence="1 2">
    <name type="scientific">Phyllobacterium phragmitis</name>
    <dbReference type="NCBI Taxonomy" id="2670329"/>
    <lineage>
        <taxon>Bacteria</taxon>
        <taxon>Pseudomonadati</taxon>
        <taxon>Pseudomonadota</taxon>
        <taxon>Alphaproteobacteria</taxon>
        <taxon>Hyphomicrobiales</taxon>
        <taxon>Phyllobacteriaceae</taxon>
        <taxon>Phyllobacterium</taxon>
    </lineage>
</organism>
<dbReference type="Proteomes" id="UP000239434">
    <property type="component" value="Unassembled WGS sequence"/>
</dbReference>
<protein>
    <submittedName>
        <fullName evidence="1">Uncharacterized protein</fullName>
    </submittedName>
</protein>
<reference evidence="1 2" key="1">
    <citation type="submission" date="2018-02" db="EMBL/GenBank/DDBJ databases">
        <title>The draft genome of Phyllobacterium sp. 1N-3.</title>
        <authorList>
            <person name="Liu L."/>
            <person name="Li L."/>
            <person name="Zhang X."/>
            <person name="Wang T."/>
            <person name="Liang L."/>
        </authorList>
    </citation>
    <scope>NUCLEOTIDE SEQUENCE [LARGE SCALE GENOMIC DNA]</scope>
    <source>
        <strain evidence="1 2">1N-3</strain>
    </source>
</reference>
<sequence length="139" mass="15563">MSKGSLDVLLDQLGIRCIPVYRKRERCQTHARGAMKALRAQHGDGHLVFVLKTIKQSRGNATELWSETIGAVSDIVLQRPDWSECRAGDFMATFDDMPLGTMREAAVALRPWPVRTTLRVLIMVELEKRMNSQGAQIAA</sequence>
<comment type="caution">
    <text evidence="1">The sequence shown here is derived from an EMBL/GenBank/DDBJ whole genome shotgun (WGS) entry which is preliminary data.</text>
</comment>
<dbReference type="AlphaFoldDB" id="A0A2S9ILF5"/>